<dbReference type="InterPro" id="IPR028098">
    <property type="entry name" value="Glyco_trans_4-like_N"/>
</dbReference>
<protein>
    <submittedName>
        <fullName evidence="3">Glycosyltransferase family 1 protein</fullName>
    </submittedName>
</protein>
<dbReference type="SUPFAM" id="SSF53756">
    <property type="entry name" value="UDP-Glycosyltransferase/glycogen phosphorylase"/>
    <property type="match status" value="1"/>
</dbReference>
<dbReference type="RefSeq" id="WP_113636632.1">
    <property type="nucleotide sequence ID" value="NZ_QNUX01000012.1"/>
</dbReference>
<dbReference type="EMBL" id="QNUX01000012">
    <property type="protein sequence ID" value="RBN49493.1"/>
    <property type="molecule type" value="Genomic_DNA"/>
</dbReference>
<dbReference type="Pfam" id="PF13579">
    <property type="entry name" value="Glyco_trans_4_4"/>
    <property type="match status" value="1"/>
</dbReference>
<dbReference type="PANTHER" id="PTHR12526">
    <property type="entry name" value="GLYCOSYLTRANSFERASE"/>
    <property type="match status" value="1"/>
</dbReference>
<keyword evidence="4" id="KW-1185">Reference proteome</keyword>
<sequence>MEKTQKLIRVTTVPLSLKILLKGQHRFISQYYKVIGVSSGNSELFDVAKNEGIKVVPIEMTRVISPWQDLKSLWQLFCFFKKEKPFIVHTHTPKAGTLGMFAAKLAGVPHRLHTVAGLPLLESTGGKRKVLNVVERATYACATKIYPNSFGLKDIILQEEFCKPNKLKVLGNGSSNGIDTAYFNPENFSPQQNQNFRSKLGINAGDFVFIFIGRLVGDKGINELIEAFKNKSSEIKDVRLLLVGTFESELDPLTPATQQEIASNSNIISVGFQKDVRPYLAISDCLAFPSYREGLPNVVLQAGAMGLPSIVTNINGSNEIIINGQNGVIVPVKNTTELHDAMMKMMSDCDFYSHLQRNARAMIVSRYEQQVVWEGILSEYKLLEQNV</sequence>
<feature type="domain" description="Glycosyl transferase family 1" evidence="1">
    <location>
        <begin position="194"/>
        <end position="361"/>
    </location>
</feature>
<feature type="domain" description="Glycosyltransferase subfamily 4-like N-terminal" evidence="2">
    <location>
        <begin position="50"/>
        <end position="173"/>
    </location>
</feature>
<dbReference type="Proteomes" id="UP000253676">
    <property type="component" value="Unassembled WGS sequence"/>
</dbReference>
<gene>
    <name evidence="3" type="ORF">DR980_12435</name>
</gene>
<evidence type="ECO:0000313" key="3">
    <source>
        <dbReference type="EMBL" id="RBN49493.1"/>
    </source>
</evidence>
<organism evidence="3 4">
    <name type="scientific">Flavobacterium psychrolimnae</name>
    <dbReference type="NCBI Taxonomy" id="249351"/>
    <lineage>
        <taxon>Bacteria</taxon>
        <taxon>Pseudomonadati</taxon>
        <taxon>Bacteroidota</taxon>
        <taxon>Flavobacteriia</taxon>
        <taxon>Flavobacteriales</taxon>
        <taxon>Flavobacteriaceae</taxon>
        <taxon>Flavobacterium</taxon>
    </lineage>
</organism>
<reference evidence="3 4" key="1">
    <citation type="submission" date="2018-07" db="EMBL/GenBank/DDBJ databases">
        <title>Complete genome sequence of Flavobacterium psychrolimnae LMG 22018.</title>
        <authorList>
            <person name="Kim D.-U."/>
        </authorList>
    </citation>
    <scope>NUCLEOTIDE SEQUENCE [LARGE SCALE GENOMIC DNA]</scope>
    <source>
        <strain evidence="3 4">LMG 22018</strain>
    </source>
</reference>
<dbReference type="InterPro" id="IPR001296">
    <property type="entry name" value="Glyco_trans_1"/>
</dbReference>
<comment type="caution">
    <text evidence="3">The sequence shown here is derived from an EMBL/GenBank/DDBJ whole genome shotgun (WGS) entry which is preliminary data.</text>
</comment>
<dbReference type="GO" id="GO:0016757">
    <property type="term" value="F:glycosyltransferase activity"/>
    <property type="evidence" value="ECO:0007669"/>
    <property type="project" value="InterPro"/>
</dbReference>
<dbReference type="OrthoDB" id="9790710at2"/>
<evidence type="ECO:0000259" key="2">
    <source>
        <dbReference type="Pfam" id="PF13579"/>
    </source>
</evidence>
<name>A0A366AYK8_9FLAO</name>
<keyword evidence="3" id="KW-0808">Transferase</keyword>
<accession>A0A366AYK8</accession>
<dbReference type="Pfam" id="PF00534">
    <property type="entry name" value="Glycos_transf_1"/>
    <property type="match status" value="1"/>
</dbReference>
<dbReference type="Gene3D" id="3.40.50.2000">
    <property type="entry name" value="Glycogen Phosphorylase B"/>
    <property type="match status" value="2"/>
</dbReference>
<dbReference type="CDD" id="cd03808">
    <property type="entry name" value="GT4_CapM-like"/>
    <property type="match status" value="1"/>
</dbReference>
<proteinExistence type="predicted"/>
<evidence type="ECO:0000313" key="4">
    <source>
        <dbReference type="Proteomes" id="UP000253676"/>
    </source>
</evidence>
<evidence type="ECO:0000259" key="1">
    <source>
        <dbReference type="Pfam" id="PF00534"/>
    </source>
</evidence>
<dbReference type="AlphaFoldDB" id="A0A366AYK8"/>